<dbReference type="Gene3D" id="1.10.510.10">
    <property type="entry name" value="Transferase(Phosphotransferase) domain 1"/>
    <property type="match status" value="1"/>
</dbReference>
<evidence type="ECO:0000256" key="3">
    <source>
        <dbReference type="ARBA" id="ARBA00022527"/>
    </source>
</evidence>
<dbReference type="GO" id="GO:0004674">
    <property type="term" value="F:protein serine/threonine kinase activity"/>
    <property type="evidence" value="ECO:0007669"/>
    <property type="project" value="UniProtKB-KW"/>
</dbReference>
<proteinExistence type="predicted"/>
<dbReference type="Proteomes" id="UP001497497">
    <property type="component" value="Unassembled WGS sequence"/>
</dbReference>
<evidence type="ECO:0000256" key="2">
    <source>
        <dbReference type="ARBA" id="ARBA00022148"/>
    </source>
</evidence>
<dbReference type="PANTHER" id="PTHR24356:SF1">
    <property type="entry name" value="SERINE_THREONINE-PROTEIN KINASE GREATWALL"/>
    <property type="match status" value="1"/>
</dbReference>
<comment type="catalytic activity">
    <reaction evidence="10">
        <text>L-seryl-[protein] + ATP = O-phospho-L-seryl-[protein] + ADP + H(+)</text>
        <dbReference type="Rhea" id="RHEA:17989"/>
        <dbReference type="Rhea" id="RHEA-COMP:9863"/>
        <dbReference type="Rhea" id="RHEA-COMP:11604"/>
        <dbReference type="ChEBI" id="CHEBI:15378"/>
        <dbReference type="ChEBI" id="CHEBI:29999"/>
        <dbReference type="ChEBI" id="CHEBI:30616"/>
        <dbReference type="ChEBI" id="CHEBI:83421"/>
        <dbReference type="ChEBI" id="CHEBI:456216"/>
        <dbReference type="EC" id="2.7.11.1"/>
    </reaction>
</comment>
<dbReference type="Gene3D" id="3.30.200.20">
    <property type="entry name" value="Phosphorylase Kinase, domain 1"/>
    <property type="match status" value="1"/>
</dbReference>
<keyword evidence="3" id="KW-0723">Serine/threonine-protein kinase</keyword>
<dbReference type="PROSITE" id="PS00107">
    <property type="entry name" value="PROTEIN_KINASE_ATP"/>
    <property type="match status" value="1"/>
</dbReference>
<dbReference type="InterPro" id="IPR050236">
    <property type="entry name" value="Ser_Thr_kinase_AGC"/>
</dbReference>
<feature type="binding site" evidence="11">
    <location>
        <position position="139"/>
    </location>
    <ligand>
        <name>ATP</name>
        <dbReference type="ChEBI" id="CHEBI:30616"/>
    </ligand>
</feature>
<evidence type="ECO:0000256" key="8">
    <source>
        <dbReference type="ARBA" id="ARBA00033099"/>
    </source>
</evidence>
<reference evidence="13 14" key="1">
    <citation type="submission" date="2024-04" db="EMBL/GenBank/DDBJ databases">
        <authorList>
            <consortium name="Genoscope - CEA"/>
            <person name="William W."/>
        </authorList>
    </citation>
    <scope>NUCLEOTIDE SEQUENCE [LARGE SCALE GENOMIC DNA]</scope>
</reference>
<gene>
    <name evidence="13" type="ORF">GSLYS_00019066001</name>
</gene>
<keyword evidence="7 11" id="KW-0067">ATP-binding</keyword>
<evidence type="ECO:0000256" key="7">
    <source>
        <dbReference type="ARBA" id="ARBA00022840"/>
    </source>
</evidence>
<accession>A0AAV2ILD0</accession>
<feature type="domain" description="Protein kinase" evidence="12">
    <location>
        <begin position="110"/>
        <end position="420"/>
    </location>
</feature>
<evidence type="ECO:0000256" key="4">
    <source>
        <dbReference type="ARBA" id="ARBA00022679"/>
    </source>
</evidence>
<dbReference type="SMART" id="SM00220">
    <property type="entry name" value="S_TKc"/>
    <property type="match status" value="1"/>
</dbReference>
<dbReference type="EC" id="2.7.11.1" evidence="1"/>
<evidence type="ECO:0000313" key="14">
    <source>
        <dbReference type="Proteomes" id="UP001497497"/>
    </source>
</evidence>
<evidence type="ECO:0000313" key="13">
    <source>
        <dbReference type="EMBL" id="CAL1545607.1"/>
    </source>
</evidence>
<dbReference type="AlphaFoldDB" id="A0AAV2ILD0"/>
<evidence type="ECO:0000256" key="6">
    <source>
        <dbReference type="ARBA" id="ARBA00022777"/>
    </source>
</evidence>
<organism evidence="13 14">
    <name type="scientific">Lymnaea stagnalis</name>
    <name type="common">Great pond snail</name>
    <name type="synonym">Helix stagnalis</name>
    <dbReference type="NCBI Taxonomy" id="6523"/>
    <lineage>
        <taxon>Eukaryota</taxon>
        <taxon>Metazoa</taxon>
        <taxon>Spiralia</taxon>
        <taxon>Lophotrochozoa</taxon>
        <taxon>Mollusca</taxon>
        <taxon>Gastropoda</taxon>
        <taxon>Heterobranchia</taxon>
        <taxon>Euthyneura</taxon>
        <taxon>Panpulmonata</taxon>
        <taxon>Hygrophila</taxon>
        <taxon>Lymnaeoidea</taxon>
        <taxon>Lymnaeidae</taxon>
        <taxon>Lymnaea</taxon>
    </lineage>
</organism>
<protein>
    <recommendedName>
        <fullName evidence="2">Serine/threonine-protein kinase greatwall</fullName>
        <ecNumber evidence="1">2.7.11.1</ecNumber>
    </recommendedName>
    <alternativeName>
        <fullName evidence="8">Microtubule-associated serine/threonine-protein kinase-like</fullName>
    </alternativeName>
</protein>
<sequence length="420" mass="48301">MEESPTSASDSLQDLDIKNKRLANIVQKGTATLASTGKFNLSNEYNPFQFGPKEQSFVVKKVDANKRFEEINAVFKLIEDARDSKTPRGLVLNPEKVSTKLEFEDHVDQIKNLTVLGKGAYSEVILVKDKQTGNNIALKTIMLIQFHRDQILAWIHLGAENLAPELYSFQMENNSVVMKMEVIKGLSLADVLDKGYIKNLDDSVCLSMFVLEGLLNAYESLRSQNFVHQDMHPGNVMIDNKLSVKLLDFDQARRLLSDPSRDIESIKNDIVGIIRIFCLAYSGYDFNDVFEAKKFLEAKNLEELSSSIEHIPEEQRKELYKIMYMLFESVRHPRQENFGDTKHVSNYVKDYFNRESTNMKKKLAVILFPEKFQEREEPDSGYKFECDSDDYSVWDDPDMDGFVQKVTDEDLRKLGVFSLF</sequence>
<evidence type="ECO:0000256" key="1">
    <source>
        <dbReference type="ARBA" id="ARBA00012513"/>
    </source>
</evidence>
<dbReference type="EMBL" id="CAXITT010000724">
    <property type="protein sequence ID" value="CAL1545607.1"/>
    <property type="molecule type" value="Genomic_DNA"/>
</dbReference>
<dbReference type="PROSITE" id="PS50011">
    <property type="entry name" value="PROTEIN_KINASE_DOM"/>
    <property type="match status" value="1"/>
</dbReference>
<evidence type="ECO:0000256" key="9">
    <source>
        <dbReference type="ARBA" id="ARBA00047899"/>
    </source>
</evidence>
<dbReference type="Pfam" id="PF00069">
    <property type="entry name" value="Pkinase"/>
    <property type="match status" value="1"/>
</dbReference>
<keyword evidence="6" id="KW-0418">Kinase</keyword>
<evidence type="ECO:0000259" key="12">
    <source>
        <dbReference type="PROSITE" id="PS50011"/>
    </source>
</evidence>
<comment type="caution">
    <text evidence="13">The sequence shown here is derived from an EMBL/GenBank/DDBJ whole genome shotgun (WGS) entry which is preliminary data.</text>
</comment>
<dbReference type="InterPro" id="IPR000719">
    <property type="entry name" value="Prot_kinase_dom"/>
</dbReference>
<evidence type="ECO:0000256" key="10">
    <source>
        <dbReference type="ARBA" id="ARBA00048679"/>
    </source>
</evidence>
<comment type="catalytic activity">
    <reaction evidence="9">
        <text>L-threonyl-[protein] + ATP = O-phospho-L-threonyl-[protein] + ADP + H(+)</text>
        <dbReference type="Rhea" id="RHEA:46608"/>
        <dbReference type="Rhea" id="RHEA-COMP:11060"/>
        <dbReference type="Rhea" id="RHEA-COMP:11605"/>
        <dbReference type="ChEBI" id="CHEBI:15378"/>
        <dbReference type="ChEBI" id="CHEBI:30013"/>
        <dbReference type="ChEBI" id="CHEBI:30616"/>
        <dbReference type="ChEBI" id="CHEBI:61977"/>
        <dbReference type="ChEBI" id="CHEBI:456216"/>
        <dbReference type="EC" id="2.7.11.1"/>
    </reaction>
</comment>
<name>A0AAV2ILD0_LYMST</name>
<keyword evidence="14" id="KW-1185">Reference proteome</keyword>
<keyword evidence="5 11" id="KW-0547">Nucleotide-binding</keyword>
<dbReference type="SUPFAM" id="SSF56112">
    <property type="entry name" value="Protein kinase-like (PK-like)"/>
    <property type="match status" value="1"/>
</dbReference>
<dbReference type="GO" id="GO:0005524">
    <property type="term" value="F:ATP binding"/>
    <property type="evidence" value="ECO:0007669"/>
    <property type="project" value="UniProtKB-UniRule"/>
</dbReference>
<dbReference type="InterPro" id="IPR017441">
    <property type="entry name" value="Protein_kinase_ATP_BS"/>
</dbReference>
<evidence type="ECO:0000256" key="5">
    <source>
        <dbReference type="ARBA" id="ARBA00022741"/>
    </source>
</evidence>
<dbReference type="PANTHER" id="PTHR24356">
    <property type="entry name" value="SERINE/THREONINE-PROTEIN KINASE"/>
    <property type="match status" value="1"/>
</dbReference>
<evidence type="ECO:0000256" key="11">
    <source>
        <dbReference type="PROSITE-ProRule" id="PRU10141"/>
    </source>
</evidence>
<keyword evidence="4" id="KW-0808">Transferase</keyword>
<dbReference type="InterPro" id="IPR011009">
    <property type="entry name" value="Kinase-like_dom_sf"/>
</dbReference>